<evidence type="ECO:0000313" key="2">
    <source>
        <dbReference type="Proteomes" id="UP001054945"/>
    </source>
</evidence>
<comment type="caution">
    <text evidence="1">The sequence shown here is derived from an EMBL/GenBank/DDBJ whole genome shotgun (WGS) entry which is preliminary data.</text>
</comment>
<dbReference type="Proteomes" id="UP001054945">
    <property type="component" value="Unassembled WGS sequence"/>
</dbReference>
<reference evidence="1 2" key="1">
    <citation type="submission" date="2021-06" db="EMBL/GenBank/DDBJ databases">
        <title>Caerostris extrusa draft genome.</title>
        <authorList>
            <person name="Kono N."/>
            <person name="Arakawa K."/>
        </authorList>
    </citation>
    <scope>NUCLEOTIDE SEQUENCE [LARGE SCALE GENOMIC DNA]</scope>
</reference>
<organism evidence="1 2">
    <name type="scientific">Caerostris extrusa</name>
    <name type="common">Bark spider</name>
    <name type="synonym">Caerostris bankana</name>
    <dbReference type="NCBI Taxonomy" id="172846"/>
    <lineage>
        <taxon>Eukaryota</taxon>
        <taxon>Metazoa</taxon>
        <taxon>Ecdysozoa</taxon>
        <taxon>Arthropoda</taxon>
        <taxon>Chelicerata</taxon>
        <taxon>Arachnida</taxon>
        <taxon>Araneae</taxon>
        <taxon>Araneomorphae</taxon>
        <taxon>Entelegynae</taxon>
        <taxon>Araneoidea</taxon>
        <taxon>Araneidae</taxon>
        <taxon>Caerostris</taxon>
    </lineage>
</organism>
<dbReference type="AlphaFoldDB" id="A0AAV4SLP7"/>
<name>A0AAV4SLP7_CAEEX</name>
<proteinExistence type="predicted"/>
<protein>
    <submittedName>
        <fullName evidence="1">Uncharacterized protein</fullName>
    </submittedName>
</protein>
<keyword evidence="2" id="KW-1185">Reference proteome</keyword>
<evidence type="ECO:0000313" key="1">
    <source>
        <dbReference type="EMBL" id="GIY34161.1"/>
    </source>
</evidence>
<sequence length="78" mass="9360">MRLRKRMVNNRNRASTFFEKTKVSLFEWDPATRLELSPGIPPSVEAKLAAFGRKKRWRVLSVRWLHLRFDARLLQCFE</sequence>
<accession>A0AAV4SLP7</accession>
<dbReference type="EMBL" id="BPLR01009736">
    <property type="protein sequence ID" value="GIY34161.1"/>
    <property type="molecule type" value="Genomic_DNA"/>
</dbReference>
<gene>
    <name evidence="1" type="ORF">CEXT_341581</name>
</gene>